<reference evidence="1" key="1">
    <citation type="submission" date="2014-09" db="EMBL/GenBank/DDBJ databases">
        <authorList>
            <person name="Magalhaes I.L.F."/>
            <person name="Oliveira U."/>
            <person name="Santos F.R."/>
            <person name="Vidigal T.H.D.A."/>
            <person name="Brescovit A.D."/>
            <person name="Santos A.J."/>
        </authorList>
    </citation>
    <scope>NUCLEOTIDE SEQUENCE</scope>
    <source>
        <tissue evidence="1">Shoot tissue taken approximately 20 cm above the soil surface</tissue>
    </source>
</reference>
<organism evidence="1">
    <name type="scientific">Arundo donax</name>
    <name type="common">Giant reed</name>
    <name type="synonym">Donax arundinaceus</name>
    <dbReference type="NCBI Taxonomy" id="35708"/>
    <lineage>
        <taxon>Eukaryota</taxon>
        <taxon>Viridiplantae</taxon>
        <taxon>Streptophyta</taxon>
        <taxon>Embryophyta</taxon>
        <taxon>Tracheophyta</taxon>
        <taxon>Spermatophyta</taxon>
        <taxon>Magnoliopsida</taxon>
        <taxon>Liliopsida</taxon>
        <taxon>Poales</taxon>
        <taxon>Poaceae</taxon>
        <taxon>PACMAD clade</taxon>
        <taxon>Arundinoideae</taxon>
        <taxon>Arundineae</taxon>
        <taxon>Arundo</taxon>
    </lineage>
</organism>
<accession>A0A0A9AHG7</accession>
<sequence length="55" mass="6122">MRLPSGEPKILRVRLTCPLAGGHRASPFSKRPRINLLLPVSCRLLICHRVCVSCV</sequence>
<dbReference type="AlphaFoldDB" id="A0A0A9AHG7"/>
<protein>
    <submittedName>
        <fullName evidence="1">Uncharacterized protein</fullName>
    </submittedName>
</protein>
<evidence type="ECO:0000313" key="1">
    <source>
        <dbReference type="EMBL" id="JAD49323.1"/>
    </source>
</evidence>
<dbReference type="EMBL" id="GBRH01248572">
    <property type="protein sequence ID" value="JAD49323.1"/>
    <property type="molecule type" value="Transcribed_RNA"/>
</dbReference>
<proteinExistence type="predicted"/>
<reference evidence="1" key="2">
    <citation type="journal article" date="2015" name="Data Brief">
        <title>Shoot transcriptome of the giant reed, Arundo donax.</title>
        <authorList>
            <person name="Barrero R.A."/>
            <person name="Guerrero F.D."/>
            <person name="Moolhuijzen P."/>
            <person name="Goolsby J.A."/>
            <person name="Tidwell J."/>
            <person name="Bellgard S.E."/>
            <person name="Bellgard M.I."/>
        </authorList>
    </citation>
    <scope>NUCLEOTIDE SEQUENCE</scope>
    <source>
        <tissue evidence="1">Shoot tissue taken approximately 20 cm above the soil surface</tissue>
    </source>
</reference>
<name>A0A0A9AHG7_ARUDO</name>